<dbReference type="Proteomes" id="UP000541444">
    <property type="component" value="Unassembled WGS sequence"/>
</dbReference>
<comment type="caution">
    <text evidence="1">The sequence shown here is derived from an EMBL/GenBank/DDBJ whole genome shotgun (WGS) entry which is preliminary data.</text>
</comment>
<accession>A0A7J7N7D1</accession>
<evidence type="ECO:0000313" key="2">
    <source>
        <dbReference type="Proteomes" id="UP000541444"/>
    </source>
</evidence>
<organism evidence="1 2">
    <name type="scientific">Kingdonia uniflora</name>
    <dbReference type="NCBI Taxonomy" id="39325"/>
    <lineage>
        <taxon>Eukaryota</taxon>
        <taxon>Viridiplantae</taxon>
        <taxon>Streptophyta</taxon>
        <taxon>Embryophyta</taxon>
        <taxon>Tracheophyta</taxon>
        <taxon>Spermatophyta</taxon>
        <taxon>Magnoliopsida</taxon>
        <taxon>Ranunculales</taxon>
        <taxon>Circaeasteraceae</taxon>
        <taxon>Kingdonia</taxon>
    </lineage>
</organism>
<reference evidence="1 2" key="1">
    <citation type="journal article" date="2020" name="IScience">
        <title>Genome Sequencing of the Endangered Kingdonia uniflora (Circaeasteraceae, Ranunculales) Reveals Potential Mechanisms of Evolutionary Specialization.</title>
        <authorList>
            <person name="Sun Y."/>
            <person name="Deng T."/>
            <person name="Zhang A."/>
            <person name="Moore M.J."/>
            <person name="Landis J.B."/>
            <person name="Lin N."/>
            <person name="Zhang H."/>
            <person name="Zhang X."/>
            <person name="Huang J."/>
            <person name="Zhang X."/>
            <person name="Sun H."/>
            <person name="Wang H."/>
        </authorList>
    </citation>
    <scope>NUCLEOTIDE SEQUENCE [LARGE SCALE GENOMIC DNA]</scope>
    <source>
        <strain evidence="1">TB1705</strain>
        <tissue evidence="1">Leaf</tissue>
    </source>
</reference>
<proteinExistence type="predicted"/>
<dbReference type="EMBL" id="JACGCM010001011">
    <property type="protein sequence ID" value="KAF6162808.1"/>
    <property type="molecule type" value="Genomic_DNA"/>
</dbReference>
<evidence type="ECO:0000313" key="1">
    <source>
        <dbReference type="EMBL" id="KAF6162808.1"/>
    </source>
</evidence>
<protein>
    <submittedName>
        <fullName evidence="1">Uncharacterized protein</fullName>
    </submittedName>
</protein>
<name>A0A7J7N7D1_9MAGN</name>
<sequence length="92" mass="10129">MAMPNCVVCESSDHLIQDCPDVLSLREGRKDQANAMYQRPNNQPFNGGWNNNSNNFNSRGNIIYQGGSSGSAPYQQHNQFLVATKSIIPSSP</sequence>
<keyword evidence="2" id="KW-1185">Reference proteome</keyword>
<gene>
    <name evidence="1" type="ORF">GIB67_029077</name>
</gene>
<dbReference type="AlphaFoldDB" id="A0A7J7N7D1"/>